<dbReference type="Gene3D" id="3.10.450.10">
    <property type="match status" value="1"/>
</dbReference>
<dbReference type="PANTHER" id="PTHR31260:SF28">
    <property type="entry name" value="CYSTATIN DOMAIN PROTEIN"/>
    <property type="match status" value="1"/>
</dbReference>
<dbReference type="AlphaFoldDB" id="A0AAV5J046"/>
<dbReference type="Proteomes" id="UP001054252">
    <property type="component" value="Unassembled WGS sequence"/>
</dbReference>
<gene>
    <name evidence="1" type="ORF">SLEP1_g15750</name>
</gene>
<sequence>MATAEKERAVGVPDLKHALIDVPKTKRKLIKGFNKSSEPVYDSDTDCYDSEEYMLYARQKSESECFDVYVEPHGVMSSFCVYNDLSKVAPYQVEECEDFARKAVLYHNLNKEPESSDLEFVKLLNYNMQFVPIKGEMFYLTLEAKDVKDRSVNSYQARFWCAYLYENNKWELIPEVQIFRKRKNTPIIGQDTKLVTKGKSRPCGCGCNGSGPCSS</sequence>
<accession>A0AAV5J046</accession>
<evidence type="ECO:0000313" key="1">
    <source>
        <dbReference type="EMBL" id="GKV03458.1"/>
    </source>
</evidence>
<dbReference type="InterPro" id="IPR006462">
    <property type="entry name" value="MS5"/>
</dbReference>
<protein>
    <submittedName>
        <fullName evidence="1">Uncharacterized protein</fullName>
    </submittedName>
</protein>
<dbReference type="PANTHER" id="PTHR31260">
    <property type="entry name" value="CYSTATIN/MONELLIN SUPERFAMILY PROTEIN"/>
    <property type="match status" value="1"/>
</dbReference>
<comment type="caution">
    <text evidence="1">The sequence shown here is derived from an EMBL/GenBank/DDBJ whole genome shotgun (WGS) entry which is preliminary data.</text>
</comment>
<proteinExistence type="predicted"/>
<organism evidence="1 2">
    <name type="scientific">Rubroshorea leprosula</name>
    <dbReference type="NCBI Taxonomy" id="152421"/>
    <lineage>
        <taxon>Eukaryota</taxon>
        <taxon>Viridiplantae</taxon>
        <taxon>Streptophyta</taxon>
        <taxon>Embryophyta</taxon>
        <taxon>Tracheophyta</taxon>
        <taxon>Spermatophyta</taxon>
        <taxon>Magnoliopsida</taxon>
        <taxon>eudicotyledons</taxon>
        <taxon>Gunneridae</taxon>
        <taxon>Pentapetalae</taxon>
        <taxon>rosids</taxon>
        <taxon>malvids</taxon>
        <taxon>Malvales</taxon>
        <taxon>Dipterocarpaceae</taxon>
        <taxon>Rubroshorea</taxon>
    </lineage>
</organism>
<reference evidence="1 2" key="1">
    <citation type="journal article" date="2021" name="Commun. Biol.">
        <title>The genome of Shorea leprosula (Dipterocarpaceae) highlights the ecological relevance of drought in aseasonal tropical rainforests.</title>
        <authorList>
            <person name="Ng K.K.S."/>
            <person name="Kobayashi M.J."/>
            <person name="Fawcett J.A."/>
            <person name="Hatakeyama M."/>
            <person name="Paape T."/>
            <person name="Ng C.H."/>
            <person name="Ang C.C."/>
            <person name="Tnah L.H."/>
            <person name="Lee C.T."/>
            <person name="Nishiyama T."/>
            <person name="Sese J."/>
            <person name="O'Brien M.J."/>
            <person name="Copetti D."/>
            <person name="Mohd Noor M.I."/>
            <person name="Ong R.C."/>
            <person name="Putra M."/>
            <person name="Sireger I.Z."/>
            <person name="Indrioko S."/>
            <person name="Kosugi Y."/>
            <person name="Izuno A."/>
            <person name="Isagi Y."/>
            <person name="Lee S.L."/>
            <person name="Shimizu K.K."/>
        </authorList>
    </citation>
    <scope>NUCLEOTIDE SEQUENCE [LARGE SCALE GENOMIC DNA]</scope>
    <source>
        <strain evidence="1">214</strain>
    </source>
</reference>
<dbReference type="EMBL" id="BPVZ01000020">
    <property type="protein sequence ID" value="GKV03458.1"/>
    <property type="molecule type" value="Genomic_DNA"/>
</dbReference>
<evidence type="ECO:0000313" key="2">
    <source>
        <dbReference type="Proteomes" id="UP001054252"/>
    </source>
</evidence>
<keyword evidence="2" id="KW-1185">Reference proteome</keyword>
<name>A0AAV5J046_9ROSI</name>